<dbReference type="InterPro" id="IPR011990">
    <property type="entry name" value="TPR-like_helical_dom_sf"/>
</dbReference>
<sequence>MALKTDDTLNVQPKQYQQEIFEKRQEKNLETFSLVWLDENVNCYINVQLAFRQVINFLKPFDNEDECERYIKQVKNEKLILIVSKRYAENITSRIHDQSQLSVVYVYSLNDTTGSANNDNETWANKYTKIITTIKNFDQLVLTLAKDQCLRERNESLTAIFGIFNREENSCKNLKTENNNFMWSQLFIEVLLRMEYSNTSKNELITICKQNYAGNTRELSVIDEFEHTYSSDRAIWWYTRECCLYRLLNKALPTLEMCSEGDQNLKGVYEHEKQQLGERTNLISLGNLLDDMGEYDKGHRYFEKVLRELVADSPDISKCYEGLGSIVAHRGDYNNALALCNKALEQARLF</sequence>
<evidence type="ECO:0000313" key="3">
    <source>
        <dbReference type="Proteomes" id="UP000663829"/>
    </source>
</evidence>
<comment type="caution">
    <text evidence="1">The sequence shown here is derived from an EMBL/GenBank/DDBJ whole genome shotgun (WGS) entry which is preliminary data.</text>
</comment>
<dbReference type="EMBL" id="CAJOBC010006778">
    <property type="protein sequence ID" value="CAF3910767.1"/>
    <property type="molecule type" value="Genomic_DNA"/>
</dbReference>
<reference evidence="1" key="1">
    <citation type="submission" date="2021-02" db="EMBL/GenBank/DDBJ databases">
        <authorList>
            <person name="Nowell W R."/>
        </authorList>
    </citation>
    <scope>NUCLEOTIDE SEQUENCE</scope>
</reference>
<dbReference type="Gene3D" id="1.25.40.10">
    <property type="entry name" value="Tetratricopeptide repeat domain"/>
    <property type="match status" value="1"/>
</dbReference>
<proteinExistence type="predicted"/>
<protein>
    <submittedName>
        <fullName evidence="1">Uncharacterized protein</fullName>
    </submittedName>
</protein>
<gene>
    <name evidence="1" type="ORF">GPM918_LOCUS20992</name>
    <name evidence="2" type="ORF">SRO942_LOCUS20989</name>
</gene>
<evidence type="ECO:0000313" key="1">
    <source>
        <dbReference type="EMBL" id="CAF1147177.1"/>
    </source>
</evidence>
<dbReference type="AlphaFoldDB" id="A0A814SKE9"/>
<accession>A0A814SKE9</accession>
<dbReference type="Proteomes" id="UP000663829">
    <property type="component" value="Unassembled WGS sequence"/>
</dbReference>
<keyword evidence="3" id="KW-1185">Reference proteome</keyword>
<evidence type="ECO:0000313" key="2">
    <source>
        <dbReference type="EMBL" id="CAF3910767.1"/>
    </source>
</evidence>
<dbReference type="EMBL" id="CAJNOQ010006778">
    <property type="protein sequence ID" value="CAF1147177.1"/>
    <property type="molecule type" value="Genomic_DNA"/>
</dbReference>
<organism evidence="1 3">
    <name type="scientific">Didymodactylos carnosus</name>
    <dbReference type="NCBI Taxonomy" id="1234261"/>
    <lineage>
        <taxon>Eukaryota</taxon>
        <taxon>Metazoa</taxon>
        <taxon>Spiralia</taxon>
        <taxon>Gnathifera</taxon>
        <taxon>Rotifera</taxon>
        <taxon>Eurotatoria</taxon>
        <taxon>Bdelloidea</taxon>
        <taxon>Philodinida</taxon>
        <taxon>Philodinidae</taxon>
        <taxon>Didymodactylos</taxon>
    </lineage>
</organism>
<dbReference type="SUPFAM" id="SSF48452">
    <property type="entry name" value="TPR-like"/>
    <property type="match status" value="1"/>
</dbReference>
<dbReference type="Proteomes" id="UP000681722">
    <property type="component" value="Unassembled WGS sequence"/>
</dbReference>
<name>A0A814SKE9_9BILA</name>